<name>A0ABV7WWK6_9GAMM</name>
<organism evidence="9 10">
    <name type="scientific">Reinekea marina</name>
    <dbReference type="NCBI Taxonomy" id="1310421"/>
    <lineage>
        <taxon>Bacteria</taxon>
        <taxon>Pseudomonadati</taxon>
        <taxon>Pseudomonadota</taxon>
        <taxon>Gammaproteobacteria</taxon>
        <taxon>Oceanospirillales</taxon>
        <taxon>Saccharospirillaceae</taxon>
        <taxon>Reinekea</taxon>
    </lineage>
</organism>
<evidence type="ECO:0000256" key="4">
    <source>
        <dbReference type="ARBA" id="ARBA00022723"/>
    </source>
</evidence>
<evidence type="ECO:0000313" key="10">
    <source>
        <dbReference type="Proteomes" id="UP001595710"/>
    </source>
</evidence>
<dbReference type="PRINTS" id="PR00465">
    <property type="entry name" value="EP450IV"/>
</dbReference>
<dbReference type="InterPro" id="IPR036396">
    <property type="entry name" value="Cyt_P450_sf"/>
</dbReference>
<dbReference type="PRINTS" id="PR00385">
    <property type="entry name" value="P450"/>
</dbReference>
<dbReference type="EMBL" id="JBHRYN010000016">
    <property type="protein sequence ID" value="MFC3702709.1"/>
    <property type="molecule type" value="Genomic_DNA"/>
</dbReference>
<dbReference type="InterPro" id="IPR002403">
    <property type="entry name" value="Cyt_P450_E_grp-IV"/>
</dbReference>
<keyword evidence="4 8" id="KW-0479">Metal-binding</keyword>
<evidence type="ECO:0000256" key="1">
    <source>
        <dbReference type="ARBA" id="ARBA00001971"/>
    </source>
</evidence>
<dbReference type="Proteomes" id="UP001595710">
    <property type="component" value="Unassembled WGS sequence"/>
</dbReference>
<dbReference type="SUPFAM" id="SSF48264">
    <property type="entry name" value="Cytochrome P450"/>
    <property type="match status" value="1"/>
</dbReference>
<comment type="caution">
    <text evidence="9">The sequence shown here is derived from an EMBL/GenBank/DDBJ whole genome shotgun (WGS) entry which is preliminary data.</text>
</comment>
<proteinExistence type="inferred from homology"/>
<keyword evidence="5 8" id="KW-0560">Oxidoreductase</keyword>
<dbReference type="Gene3D" id="1.10.630.10">
    <property type="entry name" value="Cytochrome P450"/>
    <property type="match status" value="1"/>
</dbReference>
<keyword evidence="10" id="KW-1185">Reference proteome</keyword>
<dbReference type="PANTHER" id="PTHR24286:SF24">
    <property type="entry name" value="LANOSTEROL 14-ALPHA DEMETHYLASE"/>
    <property type="match status" value="1"/>
</dbReference>
<dbReference type="InterPro" id="IPR001128">
    <property type="entry name" value="Cyt_P450"/>
</dbReference>
<accession>A0ABV7WWK6</accession>
<dbReference type="Pfam" id="PF00067">
    <property type="entry name" value="p450"/>
    <property type="match status" value="1"/>
</dbReference>
<evidence type="ECO:0000256" key="6">
    <source>
        <dbReference type="ARBA" id="ARBA00023004"/>
    </source>
</evidence>
<keyword evidence="3 8" id="KW-0349">Heme</keyword>
<comment type="similarity">
    <text evidence="2 8">Belongs to the cytochrome P450 family.</text>
</comment>
<dbReference type="PANTHER" id="PTHR24286">
    <property type="entry name" value="CYTOCHROME P450 26"/>
    <property type="match status" value="1"/>
</dbReference>
<sequence length="435" mass="50081">MKTYTDIPIDPWYQQTLHTLAFVSDAPKFFDRQMKKHGKTYRCKILGKEYVRAHGPDIAQLIFKNSSDSVQTGLGWQPVLDSFFPNGLLLKDGKNHITHRRIMQHGFNKPAMLNYFKQIQRWADDFTADIASGREIDFFPYIKEQTLDLALKMFLGLDYKAEFGQKIATAFSDTVAGTLGLVRVPLLNTKYHRGIKGRQTLVEAFTTLVQQRRLEPNDDLVSYMISARDEDGSEFSDQQIVDHLIFTMMAAHDTTASSITSLIYQVTKAPHWQKVLQEDADSLKEFSYDSLSMLEQTEHIFKETLRINPPLVSIPRYLSKDVELSGYAIPAGTRTGVNIFQTHRDQEYWSNPEQFDPDRFDRKEDKKHPYQFIPFGGGVHKCIGMHLSMMEAKILLRSIFQKLSVERTEPELDIAVATAPIWHPKVPMKVRFVPR</sequence>
<reference evidence="10" key="1">
    <citation type="journal article" date="2019" name="Int. J. Syst. Evol. Microbiol.">
        <title>The Global Catalogue of Microorganisms (GCM) 10K type strain sequencing project: providing services to taxonomists for standard genome sequencing and annotation.</title>
        <authorList>
            <consortium name="The Broad Institute Genomics Platform"/>
            <consortium name="The Broad Institute Genome Sequencing Center for Infectious Disease"/>
            <person name="Wu L."/>
            <person name="Ma J."/>
        </authorList>
    </citation>
    <scope>NUCLEOTIDE SEQUENCE [LARGE SCALE GENOMIC DNA]</scope>
    <source>
        <strain evidence="10">CECT 8288</strain>
    </source>
</reference>
<evidence type="ECO:0000256" key="2">
    <source>
        <dbReference type="ARBA" id="ARBA00010617"/>
    </source>
</evidence>
<gene>
    <name evidence="9" type="ORF">ACFOND_13790</name>
</gene>
<keyword evidence="6 8" id="KW-0408">Iron</keyword>
<protein>
    <submittedName>
        <fullName evidence="9">Cytochrome P450</fullName>
    </submittedName>
</protein>
<keyword evidence="7 8" id="KW-0503">Monooxygenase</keyword>
<evidence type="ECO:0000256" key="7">
    <source>
        <dbReference type="ARBA" id="ARBA00023033"/>
    </source>
</evidence>
<evidence type="ECO:0000256" key="8">
    <source>
        <dbReference type="RuleBase" id="RU000461"/>
    </source>
</evidence>
<evidence type="ECO:0000256" key="3">
    <source>
        <dbReference type="ARBA" id="ARBA00022617"/>
    </source>
</evidence>
<dbReference type="InterPro" id="IPR017972">
    <property type="entry name" value="Cyt_P450_CS"/>
</dbReference>
<dbReference type="PROSITE" id="PS00086">
    <property type="entry name" value="CYTOCHROME_P450"/>
    <property type="match status" value="1"/>
</dbReference>
<dbReference type="RefSeq" id="WP_377363288.1">
    <property type="nucleotide sequence ID" value="NZ_JBHRYN010000016.1"/>
</dbReference>
<evidence type="ECO:0000313" key="9">
    <source>
        <dbReference type="EMBL" id="MFC3702709.1"/>
    </source>
</evidence>
<comment type="cofactor">
    <cofactor evidence="1">
        <name>heme</name>
        <dbReference type="ChEBI" id="CHEBI:30413"/>
    </cofactor>
</comment>
<evidence type="ECO:0000256" key="5">
    <source>
        <dbReference type="ARBA" id="ARBA00023002"/>
    </source>
</evidence>